<dbReference type="Proteomes" id="UP000008827">
    <property type="component" value="Chromosome 1"/>
</dbReference>
<dbReference type="AlphaFoldDB" id="A0A0R0LE97"/>
<evidence type="ECO:0008006" key="6">
    <source>
        <dbReference type="Google" id="ProtNLM"/>
    </source>
</evidence>
<dbReference type="PANTHER" id="PTHR18896">
    <property type="entry name" value="PHOSPHOLIPASE D"/>
    <property type="match status" value="1"/>
</dbReference>
<dbReference type="SMR" id="A0A0R0LE97"/>
<dbReference type="PANTHER" id="PTHR18896:SF130">
    <property type="entry name" value="PHOSPHOLIPASE D GAMMA 2-RELATED"/>
    <property type="match status" value="1"/>
</dbReference>
<reference evidence="4" key="2">
    <citation type="submission" date="2018-02" db="UniProtKB">
        <authorList>
            <consortium name="EnsemblPlants"/>
        </authorList>
    </citation>
    <scope>IDENTIFICATION</scope>
    <source>
        <strain evidence="4">Williams 82</strain>
    </source>
</reference>
<gene>
    <name evidence="3" type="ORF">GLYMA_01G215200</name>
</gene>
<protein>
    <recommendedName>
        <fullName evidence="6">Phospholipase D C-terminal domain-containing protein</fullName>
    </recommendedName>
</protein>
<evidence type="ECO:0000313" key="4">
    <source>
        <dbReference type="EnsemblPlants" id="KRH77469"/>
    </source>
</evidence>
<organism evidence="3">
    <name type="scientific">Glycine max</name>
    <name type="common">Soybean</name>
    <name type="synonym">Glycine hispida</name>
    <dbReference type="NCBI Taxonomy" id="3847"/>
    <lineage>
        <taxon>Eukaryota</taxon>
        <taxon>Viridiplantae</taxon>
        <taxon>Streptophyta</taxon>
        <taxon>Embryophyta</taxon>
        <taxon>Tracheophyta</taxon>
        <taxon>Spermatophyta</taxon>
        <taxon>Magnoliopsida</taxon>
        <taxon>eudicotyledons</taxon>
        <taxon>Gunneridae</taxon>
        <taxon>Pentapetalae</taxon>
        <taxon>rosids</taxon>
        <taxon>fabids</taxon>
        <taxon>Fabales</taxon>
        <taxon>Fabaceae</taxon>
        <taxon>Papilionoideae</taxon>
        <taxon>50 kb inversion clade</taxon>
        <taxon>NPAAA clade</taxon>
        <taxon>indigoferoid/millettioid clade</taxon>
        <taxon>Phaseoleae</taxon>
        <taxon>Glycine</taxon>
        <taxon>Glycine subgen. Soja</taxon>
    </lineage>
</organism>
<dbReference type="GO" id="GO:0006629">
    <property type="term" value="P:lipid metabolic process"/>
    <property type="evidence" value="ECO:0007669"/>
    <property type="project" value="UniProtKB-KW"/>
</dbReference>
<dbReference type="Gramene" id="KRH77469">
    <property type="protein sequence ID" value="KRH77469"/>
    <property type="gene ID" value="GLYMA_01G215200"/>
</dbReference>
<keyword evidence="5" id="KW-1185">Reference proteome</keyword>
<dbReference type="EMBL" id="CM000834">
    <property type="protein sequence ID" value="KRH77469.1"/>
    <property type="molecule type" value="Genomic_DNA"/>
</dbReference>
<evidence type="ECO:0000256" key="2">
    <source>
        <dbReference type="ARBA" id="ARBA00023098"/>
    </source>
</evidence>
<dbReference type="EnsemblPlants" id="KRH77469">
    <property type="protein sequence ID" value="KRH77469"/>
    <property type="gene ID" value="GLYMA_01G215200"/>
</dbReference>
<dbReference type="PaxDb" id="3847-GLYMA01G42431.1"/>
<evidence type="ECO:0000256" key="1">
    <source>
        <dbReference type="ARBA" id="ARBA00022737"/>
    </source>
</evidence>
<dbReference type="STRING" id="3847.A0A0R0LE97"/>
<evidence type="ECO:0000313" key="3">
    <source>
        <dbReference type="EMBL" id="KRH77469.1"/>
    </source>
</evidence>
<keyword evidence="1" id="KW-0677">Repeat</keyword>
<name>A0A0R0LE97_SOYBN</name>
<evidence type="ECO:0000313" key="5">
    <source>
        <dbReference type="Proteomes" id="UP000008827"/>
    </source>
</evidence>
<sequence length="70" mass="8408">MKEKGSVTYCPRQPWHDLHSQVDGPAAYDILTNFEERWLRALKMHRFQKMKSSHDDSLLKIDRIPDICWH</sequence>
<reference evidence="3" key="3">
    <citation type="submission" date="2018-07" db="EMBL/GenBank/DDBJ databases">
        <title>WGS assembly of Glycine max.</title>
        <authorList>
            <person name="Schmutz J."/>
            <person name="Cannon S."/>
            <person name="Schlueter J."/>
            <person name="Ma J."/>
            <person name="Mitros T."/>
            <person name="Nelson W."/>
            <person name="Hyten D."/>
            <person name="Song Q."/>
            <person name="Thelen J."/>
            <person name="Cheng J."/>
            <person name="Xu D."/>
            <person name="Hellsten U."/>
            <person name="May G."/>
            <person name="Yu Y."/>
            <person name="Sakurai T."/>
            <person name="Umezawa T."/>
            <person name="Bhattacharyya M."/>
            <person name="Sandhu D."/>
            <person name="Valliyodan B."/>
            <person name="Lindquist E."/>
            <person name="Peto M."/>
            <person name="Grant D."/>
            <person name="Shu S."/>
            <person name="Goodstein D."/>
            <person name="Barry K."/>
            <person name="Futrell-Griggs M."/>
            <person name="Abernathy B."/>
            <person name="Du J."/>
            <person name="Tian Z."/>
            <person name="Zhu L."/>
            <person name="Gill N."/>
            <person name="Joshi T."/>
            <person name="Libault M."/>
            <person name="Sethuraman A."/>
            <person name="Zhang X."/>
            <person name="Shinozaki K."/>
            <person name="Nguyen H."/>
            <person name="Wing R."/>
            <person name="Cregan P."/>
            <person name="Specht J."/>
            <person name="Grimwood J."/>
            <person name="Rokhsar D."/>
            <person name="Stacey G."/>
            <person name="Shoemaker R."/>
            <person name="Jackson S."/>
        </authorList>
    </citation>
    <scope>NUCLEOTIDE SEQUENCE</scope>
    <source>
        <tissue evidence="3">Callus</tissue>
    </source>
</reference>
<dbReference type="InterPro" id="IPR015679">
    <property type="entry name" value="PLipase_D_fam"/>
</dbReference>
<accession>A0A0R0LE97</accession>
<dbReference type="SUPFAM" id="SSF56024">
    <property type="entry name" value="Phospholipase D/nuclease"/>
    <property type="match status" value="1"/>
</dbReference>
<reference evidence="3 4" key="1">
    <citation type="journal article" date="2010" name="Nature">
        <title>Genome sequence of the palaeopolyploid soybean.</title>
        <authorList>
            <person name="Schmutz J."/>
            <person name="Cannon S.B."/>
            <person name="Schlueter J."/>
            <person name="Ma J."/>
            <person name="Mitros T."/>
            <person name="Nelson W."/>
            <person name="Hyten D.L."/>
            <person name="Song Q."/>
            <person name="Thelen J.J."/>
            <person name="Cheng J."/>
            <person name="Xu D."/>
            <person name="Hellsten U."/>
            <person name="May G.D."/>
            <person name="Yu Y."/>
            <person name="Sakurai T."/>
            <person name="Umezawa T."/>
            <person name="Bhattacharyya M.K."/>
            <person name="Sandhu D."/>
            <person name="Valliyodan B."/>
            <person name="Lindquist E."/>
            <person name="Peto M."/>
            <person name="Grant D."/>
            <person name="Shu S."/>
            <person name="Goodstein D."/>
            <person name="Barry K."/>
            <person name="Futrell-Griggs M."/>
            <person name="Abernathy B."/>
            <person name="Du J."/>
            <person name="Tian Z."/>
            <person name="Zhu L."/>
            <person name="Gill N."/>
            <person name="Joshi T."/>
            <person name="Libault M."/>
            <person name="Sethuraman A."/>
            <person name="Zhang X.-C."/>
            <person name="Shinozaki K."/>
            <person name="Nguyen H.T."/>
            <person name="Wing R.A."/>
            <person name="Cregan P."/>
            <person name="Specht J."/>
            <person name="Grimwood J."/>
            <person name="Rokhsar D."/>
            <person name="Stacey G."/>
            <person name="Shoemaker R.C."/>
            <person name="Jackson S.A."/>
        </authorList>
    </citation>
    <scope>NUCLEOTIDE SEQUENCE</scope>
    <source>
        <strain evidence="4">cv. Williams 82</strain>
        <tissue evidence="3">Callus</tissue>
    </source>
</reference>
<dbReference type="Gene3D" id="3.30.870.10">
    <property type="entry name" value="Endonuclease Chain A"/>
    <property type="match status" value="1"/>
</dbReference>
<keyword evidence="2" id="KW-0443">Lipid metabolism</keyword>
<proteinExistence type="predicted"/>
<dbReference type="InParanoid" id="A0A0R0LE97"/>